<gene>
    <name evidence="1" type="ORF">EDC28_109135</name>
</gene>
<protein>
    <submittedName>
        <fullName evidence="1">Uncharacterized protein</fullName>
    </submittedName>
</protein>
<name>A0A3N1PDK8_9GAMM</name>
<dbReference type="EMBL" id="RJUL01000009">
    <property type="protein sequence ID" value="ROQ22646.1"/>
    <property type="molecule type" value="Genomic_DNA"/>
</dbReference>
<sequence>MIVYKLENSSEKYVFFNFYWPGLSMLRGWLSCHLGALRVASLTSYPLPFL</sequence>
<accession>A0A3N1PDK8</accession>
<dbReference type="Proteomes" id="UP000268033">
    <property type="component" value="Unassembled WGS sequence"/>
</dbReference>
<comment type="caution">
    <text evidence="1">The sequence shown here is derived from an EMBL/GenBank/DDBJ whole genome shotgun (WGS) entry which is preliminary data.</text>
</comment>
<evidence type="ECO:0000313" key="1">
    <source>
        <dbReference type="EMBL" id="ROQ22646.1"/>
    </source>
</evidence>
<proteinExistence type="predicted"/>
<dbReference type="AlphaFoldDB" id="A0A3N1PDK8"/>
<evidence type="ECO:0000313" key="2">
    <source>
        <dbReference type="Proteomes" id="UP000268033"/>
    </source>
</evidence>
<keyword evidence="2" id="KW-1185">Reference proteome</keyword>
<organism evidence="1 2">
    <name type="scientific">Gallaecimonas pentaromativorans</name>
    <dbReference type="NCBI Taxonomy" id="584787"/>
    <lineage>
        <taxon>Bacteria</taxon>
        <taxon>Pseudomonadati</taxon>
        <taxon>Pseudomonadota</taxon>
        <taxon>Gammaproteobacteria</taxon>
        <taxon>Enterobacterales</taxon>
        <taxon>Gallaecimonadaceae</taxon>
        <taxon>Gallaecimonas</taxon>
    </lineage>
</organism>
<reference evidence="1 2" key="1">
    <citation type="submission" date="2018-11" db="EMBL/GenBank/DDBJ databases">
        <title>Genomic Encyclopedia of Type Strains, Phase IV (KMG-IV): sequencing the most valuable type-strain genomes for metagenomic binning, comparative biology and taxonomic classification.</title>
        <authorList>
            <person name="Goeker M."/>
        </authorList>
    </citation>
    <scope>NUCLEOTIDE SEQUENCE [LARGE SCALE GENOMIC DNA]</scope>
    <source>
        <strain evidence="1 2">DSM 21945</strain>
    </source>
</reference>